<evidence type="ECO:0000313" key="2">
    <source>
        <dbReference type="EMBL" id="GFE93509.1"/>
    </source>
</evidence>
<proteinExistence type="predicted"/>
<protein>
    <recommendedName>
        <fullName evidence="4">Lipoprotein</fullName>
    </recommendedName>
</protein>
<dbReference type="AlphaFoldDB" id="A0A6V8I7G2"/>
<sequence length="84" mass="8839">MKTSASVNALLALAALALVAPLLSGCSPVTYKTVCPTLVPYSITQQTQLAEELVAAPDAPMLHQVVRDYAGLRDQVRACQAEGK</sequence>
<dbReference type="PROSITE" id="PS51257">
    <property type="entry name" value="PROKAR_LIPOPROTEIN"/>
    <property type="match status" value="1"/>
</dbReference>
<evidence type="ECO:0008006" key="4">
    <source>
        <dbReference type="Google" id="ProtNLM"/>
    </source>
</evidence>
<accession>A0A6V8I7G2</accession>
<organism evidence="2 3">
    <name type="scientific">Acetobacter persici</name>
    <dbReference type="NCBI Taxonomy" id="1076596"/>
    <lineage>
        <taxon>Bacteria</taxon>
        <taxon>Pseudomonadati</taxon>
        <taxon>Pseudomonadota</taxon>
        <taxon>Alphaproteobacteria</taxon>
        <taxon>Acetobacterales</taxon>
        <taxon>Acetobacteraceae</taxon>
        <taxon>Acetobacter</taxon>
    </lineage>
</organism>
<name>A0A6V8I7G2_9PROT</name>
<reference evidence="2 3" key="1">
    <citation type="journal article" date="2020" name="Cell Rep.">
        <title>Local necrotic cells trigger systemic immune activation via gut microbiome dysbiosis in Drosophila.</title>
        <authorList>
            <person name="Kosakamoto H."/>
            <person name="Yamauchi T."/>
            <person name="Akuzawa-Tokita Y."/>
            <person name="Nishimura K."/>
            <person name="Soga T."/>
            <person name="Murakami T."/>
            <person name="Mori H."/>
            <person name="Yamamoto K."/>
            <person name="Miyazaki R."/>
            <person name="Koto A."/>
            <person name="Miura M."/>
            <person name="Obata F."/>
        </authorList>
    </citation>
    <scope>NUCLEOTIDE SEQUENCE [LARGE SCALE GENOMIC DNA]</scope>
    <source>
        <strain evidence="2 3">Ai</strain>
    </source>
</reference>
<dbReference type="Proteomes" id="UP000548726">
    <property type="component" value="Unassembled WGS sequence"/>
</dbReference>
<evidence type="ECO:0000256" key="1">
    <source>
        <dbReference type="SAM" id="SignalP"/>
    </source>
</evidence>
<feature type="signal peptide" evidence="1">
    <location>
        <begin position="1"/>
        <end position="20"/>
    </location>
</feature>
<keyword evidence="1" id="KW-0732">Signal</keyword>
<gene>
    <name evidence="2" type="ORF">DmAi_15680</name>
</gene>
<dbReference type="RefSeq" id="WP_202205719.1">
    <property type="nucleotide sequence ID" value="NZ_BLJP01000005.1"/>
</dbReference>
<evidence type="ECO:0000313" key="3">
    <source>
        <dbReference type="Proteomes" id="UP000548726"/>
    </source>
</evidence>
<comment type="caution">
    <text evidence="2">The sequence shown here is derived from an EMBL/GenBank/DDBJ whole genome shotgun (WGS) entry which is preliminary data.</text>
</comment>
<dbReference type="EMBL" id="BLJP01000005">
    <property type="protein sequence ID" value="GFE93509.1"/>
    <property type="molecule type" value="Genomic_DNA"/>
</dbReference>
<keyword evidence="3" id="KW-1185">Reference proteome</keyword>
<feature type="chain" id="PRO_5028232688" description="Lipoprotein" evidence="1">
    <location>
        <begin position="21"/>
        <end position="84"/>
    </location>
</feature>